<dbReference type="Proteomes" id="UP000053327">
    <property type="component" value="Unassembled WGS sequence"/>
</dbReference>
<evidence type="ECO:0000313" key="3">
    <source>
        <dbReference type="EMBL" id="KMZ83428.1"/>
    </source>
</evidence>
<sequence length="333" mass="38909">MERSSSLLLNYFIIFMLIFYLSYSFLKKFWNTYDEFDKPVEDFGDKIKYGAICDPFIKSYGNSIEEYRNFCMKLVRNLGFYEPKTEFFNPTFERCHILYSWLYNKSSNPKIPDNIISESFADYIYHMERTVKDHKCSYALYNNTYVEQIKLNKLNIFHDNMEIIKGILQGQDGSQKNSCLKFVCECAKLYKDIYGLYCVNKDQTNVKHKITCLKLDQIKDSYKMYFTNQGSLNSIIPSLDNINDDYLVKCTEYMENKELTSERGANLDTPSRMRMSATDEDSRGHLKENLPTSLGNEGNSMKKTITTTLGTVAGASTILTLLYKVNRKFHFNL</sequence>
<gene>
    <name evidence="3" type="ORF">PVBG_05940</name>
</gene>
<name>A0A0J9VBB9_PLAV1</name>
<feature type="region of interest" description="Disordered" evidence="1">
    <location>
        <begin position="261"/>
        <end position="299"/>
    </location>
</feature>
<evidence type="ECO:0000256" key="1">
    <source>
        <dbReference type="SAM" id="MobiDB-lite"/>
    </source>
</evidence>
<proteinExistence type="predicted"/>
<keyword evidence="2" id="KW-0812">Transmembrane</keyword>
<organism evidence="3 4">
    <name type="scientific">Plasmodium vivax (strain Brazil I)</name>
    <dbReference type="NCBI Taxonomy" id="1033975"/>
    <lineage>
        <taxon>Eukaryota</taxon>
        <taxon>Sar</taxon>
        <taxon>Alveolata</taxon>
        <taxon>Apicomplexa</taxon>
        <taxon>Aconoidasida</taxon>
        <taxon>Haemosporida</taxon>
        <taxon>Plasmodiidae</taxon>
        <taxon>Plasmodium</taxon>
        <taxon>Plasmodium (Plasmodium)</taxon>
    </lineage>
</organism>
<dbReference type="AlphaFoldDB" id="A0A0J9VBB9"/>
<keyword evidence="2" id="KW-0472">Membrane</keyword>
<dbReference type="EMBL" id="KQ234895">
    <property type="protein sequence ID" value="KMZ83428.1"/>
    <property type="molecule type" value="Genomic_DNA"/>
</dbReference>
<evidence type="ECO:0008006" key="5">
    <source>
        <dbReference type="Google" id="ProtNLM"/>
    </source>
</evidence>
<protein>
    <recommendedName>
        <fullName evidence="5">Variable surface protein</fullName>
    </recommendedName>
</protein>
<evidence type="ECO:0000313" key="4">
    <source>
        <dbReference type="Proteomes" id="UP000053327"/>
    </source>
</evidence>
<evidence type="ECO:0000256" key="2">
    <source>
        <dbReference type="SAM" id="Phobius"/>
    </source>
</evidence>
<feature type="transmembrane region" description="Helical" evidence="2">
    <location>
        <begin position="7"/>
        <end position="26"/>
    </location>
</feature>
<reference evidence="3 4" key="1">
    <citation type="submission" date="2011-08" db="EMBL/GenBank/DDBJ databases">
        <title>The Genome Sequence of Plasmodium vivax Brazil I.</title>
        <authorList>
            <consortium name="The Broad Institute Genome Sequencing Platform"/>
            <consortium name="The Broad Institute Genome Sequencing Center for Infectious Disease"/>
            <person name="Neafsey D."/>
            <person name="Carlton J."/>
            <person name="Barnwell J."/>
            <person name="Collins W."/>
            <person name="Escalante A."/>
            <person name="Mullikin J."/>
            <person name="Saul A."/>
            <person name="Guigo R."/>
            <person name="Camara F."/>
            <person name="Young S.K."/>
            <person name="Zeng Q."/>
            <person name="Gargeya S."/>
            <person name="Fitzgerald M."/>
            <person name="Haas B."/>
            <person name="Abouelleil A."/>
            <person name="Alvarado L."/>
            <person name="Arachchi H.M."/>
            <person name="Berlin A."/>
            <person name="Brown A."/>
            <person name="Chapman S.B."/>
            <person name="Chen Z."/>
            <person name="Dunbar C."/>
            <person name="Freedman E."/>
            <person name="Gearin G."/>
            <person name="Gellesch M."/>
            <person name="Goldberg J."/>
            <person name="Griggs A."/>
            <person name="Gujja S."/>
            <person name="Heiman D."/>
            <person name="Howarth C."/>
            <person name="Larson L."/>
            <person name="Lui A."/>
            <person name="MacDonald P.J.P."/>
            <person name="Montmayeur A."/>
            <person name="Murphy C."/>
            <person name="Neiman D."/>
            <person name="Pearson M."/>
            <person name="Priest M."/>
            <person name="Roberts A."/>
            <person name="Saif S."/>
            <person name="Shea T."/>
            <person name="Shenoy N."/>
            <person name="Sisk P."/>
            <person name="Stolte C."/>
            <person name="Sykes S."/>
            <person name="Wortman J."/>
            <person name="Nusbaum C."/>
            <person name="Birren B."/>
        </authorList>
    </citation>
    <scope>NUCLEOTIDE SEQUENCE [LARGE SCALE GENOMIC DNA]</scope>
    <source>
        <strain evidence="3 4">Brazil I</strain>
    </source>
</reference>
<keyword evidence="2" id="KW-1133">Transmembrane helix</keyword>
<accession>A0A0J9VBB9</accession>
<feature type="compositionally biased region" description="Polar residues" evidence="1">
    <location>
        <begin position="290"/>
        <end position="299"/>
    </location>
</feature>